<sequence length="242" mass="29154">MKYIDSYKATQTGLYLVIFSALIFMSLGILTSIYFVKEFDFHPFISVILFISISLIIYTPFWSYILVKWKIWSYKKIDDIEILIKLATRKNLIYPDNHFYTKYEICSKKDKNLIRELKRIKLAEDNTNILNNLYRDKEFKIKSYLDILLNNEPLLIINYKGVWLKDTGLIKWTNFSYLKLNFDKSMTEGFRETWIDYKIKGEKEIIRYDLNKLSFMNINYFKLEYLLEVYKKLATTTGIFYS</sequence>
<keyword evidence="1" id="KW-0472">Membrane</keyword>
<keyword evidence="1" id="KW-1133">Transmembrane helix</keyword>
<keyword evidence="3" id="KW-1185">Reference proteome</keyword>
<dbReference type="Proteomes" id="UP000199595">
    <property type="component" value="Unassembled WGS sequence"/>
</dbReference>
<evidence type="ECO:0000256" key="1">
    <source>
        <dbReference type="SAM" id="Phobius"/>
    </source>
</evidence>
<organism evidence="2 3">
    <name type="scientific">Lutibacter oricola</name>
    <dbReference type="NCBI Taxonomy" id="762486"/>
    <lineage>
        <taxon>Bacteria</taxon>
        <taxon>Pseudomonadati</taxon>
        <taxon>Bacteroidota</taxon>
        <taxon>Flavobacteriia</taxon>
        <taxon>Flavobacteriales</taxon>
        <taxon>Flavobacteriaceae</taxon>
        <taxon>Lutibacter</taxon>
    </lineage>
</organism>
<evidence type="ECO:0000313" key="3">
    <source>
        <dbReference type="Proteomes" id="UP000199595"/>
    </source>
</evidence>
<accession>A0A1H3HPA3</accession>
<dbReference type="EMBL" id="FNNJ01000051">
    <property type="protein sequence ID" value="SDY17313.1"/>
    <property type="molecule type" value="Genomic_DNA"/>
</dbReference>
<feature type="transmembrane region" description="Helical" evidence="1">
    <location>
        <begin position="12"/>
        <end position="35"/>
    </location>
</feature>
<reference evidence="2 3" key="1">
    <citation type="submission" date="2016-10" db="EMBL/GenBank/DDBJ databases">
        <authorList>
            <person name="de Groot N.N."/>
        </authorList>
    </citation>
    <scope>NUCLEOTIDE SEQUENCE [LARGE SCALE GENOMIC DNA]</scope>
    <source>
        <strain evidence="2 3">DSM 24956</strain>
    </source>
</reference>
<proteinExistence type="predicted"/>
<feature type="transmembrane region" description="Helical" evidence="1">
    <location>
        <begin position="41"/>
        <end position="67"/>
    </location>
</feature>
<dbReference type="RefSeq" id="WP_090126822.1">
    <property type="nucleotide sequence ID" value="NZ_FNNJ01000051.1"/>
</dbReference>
<keyword evidence="1" id="KW-0812">Transmembrane</keyword>
<protein>
    <submittedName>
        <fullName evidence="2">Uncharacterized protein</fullName>
    </submittedName>
</protein>
<dbReference type="OrthoDB" id="7172951at2"/>
<gene>
    <name evidence="2" type="ORF">SAMN05444411_1512</name>
</gene>
<dbReference type="AlphaFoldDB" id="A0A1H3HPA3"/>
<name>A0A1H3HPA3_9FLAO</name>
<evidence type="ECO:0000313" key="2">
    <source>
        <dbReference type="EMBL" id="SDY17313.1"/>
    </source>
</evidence>